<comment type="caution">
    <text evidence="3">The sequence shown here is derived from an EMBL/GenBank/DDBJ whole genome shotgun (WGS) entry which is preliminary data.</text>
</comment>
<feature type="transmembrane region" description="Helical" evidence="1">
    <location>
        <begin position="74"/>
        <end position="93"/>
    </location>
</feature>
<accession>A0ABS5QE49</accession>
<keyword evidence="4" id="KW-1185">Reference proteome</keyword>
<evidence type="ECO:0000259" key="2">
    <source>
        <dbReference type="Pfam" id="PF00892"/>
    </source>
</evidence>
<gene>
    <name evidence="3" type="ORF">KHU32_12895</name>
</gene>
<dbReference type="PANTHER" id="PTHR22911">
    <property type="entry name" value="ACYL-MALONYL CONDENSING ENZYME-RELATED"/>
    <property type="match status" value="1"/>
</dbReference>
<feature type="transmembrane region" description="Helical" evidence="1">
    <location>
        <begin position="14"/>
        <end position="32"/>
    </location>
</feature>
<protein>
    <submittedName>
        <fullName evidence="3">DMT family transporter</fullName>
    </submittedName>
</protein>
<proteinExistence type="predicted"/>
<feature type="transmembrane region" description="Helical" evidence="1">
    <location>
        <begin position="186"/>
        <end position="208"/>
    </location>
</feature>
<dbReference type="InterPro" id="IPR000620">
    <property type="entry name" value="EamA_dom"/>
</dbReference>
<keyword evidence="1" id="KW-0812">Transmembrane</keyword>
<dbReference type="RefSeq" id="WP_213670486.1">
    <property type="nucleotide sequence ID" value="NZ_JAHCDA010000002.1"/>
</dbReference>
<feature type="transmembrane region" description="Helical" evidence="1">
    <location>
        <begin position="38"/>
        <end position="62"/>
    </location>
</feature>
<name>A0ABS5QE49_9PROT</name>
<evidence type="ECO:0000313" key="4">
    <source>
        <dbReference type="Proteomes" id="UP000766336"/>
    </source>
</evidence>
<dbReference type="Proteomes" id="UP000766336">
    <property type="component" value="Unassembled WGS sequence"/>
</dbReference>
<feature type="transmembrane region" description="Helical" evidence="1">
    <location>
        <begin position="220"/>
        <end position="241"/>
    </location>
</feature>
<organism evidence="3 4">
    <name type="scientific">Roseococcus pinisoli</name>
    <dbReference type="NCBI Taxonomy" id="2835040"/>
    <lineage>
        <taxon>Bacteria</taxon>
        <taxon>Pseudomonadati</taxon>
        <taxon>Pseudomonadota</taxon>
        <taxon>Alphaproteobacteria</taxon>
        <taxon>Acetobacterales</taxon>
        <taxon>Roseomonadaceae</taxon>
        <taxon>Roseococcus</taxon>
    </lineage>
</organism>
<dbReference type="Pfam" id="PF00892">
    <property type="entry name" value="EamA"/>
    <property type="match status" value="1"/>
</dbReference>
<feature type="transmembrane region" description="Helical" evidence="1">
    <location>
        <begin position="253"/>
        <end position="272"/>
    </location>
</feature>
<feature type="transmembrane region" description="Helical" evidence="1">
    <location>
        <begin position="131"/>
        <end position="149"/>
    </location>
</feature>
<evidence type="ECO:0000313" key="3">
    <source>
        <dbReference type="EMBL" id="MBS7811839.1"/>
    </source>
</evidence>
<dbReference type="InterPro" id="IPR037185">
    <property type="entry name" value="EmrE-like"/>
</dbReference>
<dbReference type="PANTHER" id="PTHR22911:SF103">
    <property type="entry name" value="BLR2811 PROTEIN"/>
    <property type="match status" value="1"/>
</dbReference>
<feature type="transmembrane region" description="Helical" evidence="1">
    <location>
        <begin position="278"/>
        <end position="296"/>
    </location>
</feature>
<feature type="transmembrane region" description="Helical" evidence="1">
    <location>
        <begin position="155"/>
        <end position="174"/>
    </location>
</feature>
<keyword evidence="1" id="KW-1133">Transmembrane helix</keyword>
<evidence type="ECO:0000256" key="1">
    <source>
        <dbReference type="SAM" id="Phobius"/>
    </source>
</evidence>
<keyword evidence="1" id="KW-0472">Membrane</keyword>
<reference evidence="3 4" key="1">
    <citation type="submission" date="2021-05" db="EMBL/GenBank/DDBJ databases">
        <title>Roseococcus sp. XZZS9, whole genome shotgun sequencing project.</title>
        <authorList>
            <person name="Zhao G."/>
            <person name="Shen L."/>
        </authorList>
    </citation>
    <scope>NUCLEOTIDE SEQUENCE [LARGE SCALE GENOMIC DNA]</scope>
    <source>
        <strain evidence="3 4">XZZS9</strain>
    </source>
</reference>
<dbReference type="SUPFAM" id="SSF103481">
    <property type="entry name" value="Multidrug resistance efflux transporter EmrE"/>
    <property type="match status" value="2"/>
</dbReference>
<dbReference type="EMBL" id="JAHCDA010000002">
    <property type="protein sequence ID" value="MBS7811839.1"/>
    <property type="molecule type" value="Genomic_DNA"/>
</dbReference>
<feature type="domain" description="EamA" evidence="2">
    <location>
        <begin position="158"/>
        <end position="290"/>
    </location>
</feature>
<sequence>MAEAAPGRSTSGEAAVRGLTIALTGFVIITLADVAVKFALPTIGVVGALLWRGCAGATAVALMSRGRNLWPRNLRLILLRSSLHCASSIIWYVVWVRGYRLADSYAVAAAAPLLMTLLAIPMLGEKVGWRRWTSCLVGFCGVLVMLQPGGDLWRWETALLLVAVCAMAVSRIWTRVLAATDTPTTIAFWLMLIHIPFGLAVLPFPIFWPEVGGGPNLFPSFTLVLLLCFFGASNAVAHMLFSRGYALASVATLAPLEYTPLLWGLALGFVIFGEVPAWTTLGGAAIVICAGIYNVHRERVRRAEERAKRAAEA</sequence>
<feature type="transmembrane region" description="Helical" evidence="1">
    <location>
        <begin position="105"/>
        <end position="124"/>
    </location>
</feature>